<feature type="compositionally biased region" description="Basic and acidic residues" evidence="9">
    <location>
        <begin position="30"/>
        <end position="46"/>
    </location>
</feature>
<feature type="region of interest" description="Disordered" evidence="9">
    <location>
        <begin position="27"/>
        <end position="176"/>
    </location>
</feature>
<feature type="signal peptide" evidence="10">
    <location>
        <begin position="1"/>
        <end position="24"/>
    </location>
</feature>
<dbReference type="Proteomes" id="UP000748756">
    <property type="component" value="Unassembled WGS sequence"/>
</dbReference>
<dbReference type="PROSITE" id="PS51910">
    <property type="entry name" value="GH18_2"/>
    <property type="match status" value="1"/>
</dbReference>
<dbReference type="PROSITE" id="PS01095">
    <property type="entry name" value="GH18_1"/>
    <property type="match status" value="1"/>
</dbReference>
<evidence type="ECO:0000256" key="9">
    <source>
        <dbReference type="SAM" id="MobiDB-lite"/>
    </source>
</evidence>
<dbReference type="PANTHER" id="PTHR11177">
    <property type="entry name" value="CHITINASE"/>
    <property type="match status" value="1"/>
</dbReference>
<keyword evidence="2 7" id="KW-0378">Hydrolase</keyword>
<dbReference type="InterPro" id="IPR001223">
    <property type="entry name" value="Glyco_hydro18_cat"/>
</dbReference>
<evidence type="ECO:0000313" key="13">
    <source>
        <dbReference type="Proteomes" id="UP000748756"/>
    </source>
</evidence>
<evidence type="ECO:0000256" key="3">
    <source>
        <dbReference type="ARBA" id="ARBA00023024"/>
    </source>
</evidence>
<protein>
    <recommendedName>
        <fullName evidence="11">GH18 domain-containing protein</fullName>
    </recommendedName>
</protein>
<keyword evidence="3" id="KW-0146">Chitin degradation</keyword>
<evidence type="ECO:0000313" key="12">
    <source>
        <dbReference type="EMBL" id="KAF9155273.1"/>
    </source>
</evidence>
<dbReference type="PANTHER" id="PTHR11177:SF392">
    <property type="entry name" value="HAP41P"/>
    <property type="match status" value="1"/>
</dbReference>
<feature type="compositionally biased region" description="Basic residues" evidence="9">
    <location>
        <begin position="66"/>
        <end position="76"/>
    </location>
</feature>
<reference evidence="12" key="1">
    <citation type="journal article" date="2020" name="Fungal Divers.">
        <title>Resolving the Mortierellaceae phylogeny through synthesis of multi-gene phylogenetics and phylogenomics.</title>
        <authorList>
            <person name="Vandepol N."/>
            <person name="Liber J."/>
            <person name="Desiro A."/>
            <person name="Na H."/>
            <person name="Kennedy M."/>
            <person name="Barry K."/>
            <person name="Grigoriev I.V."/>
            <person name="Miller A.N."/>
            <person name="O'Donnell K."/>
            <person name="Stajich J.E."/>
            <person name="Bonito G."/>
        </authorList>
    </citation>
    <scope>NUCLEOTIDE SEQUENCE</scope>
    <source>
        <strain evidence="12">NRRL 6426</strain>
    </source>
</reference>
<sequence length="553" mass="62580">MKISTLCIISLGLSLAVFGDVALAKQHHEHHVEQQHHHHAPQDHSHHDKHANQHHHHHNQQADHSHPKKQHHADHLHHKEQQADHSHHMKQQEVHHHKNVDQSHHLNANAIPSKPYKGDSHHENKDNKKEEPACNASQEDLDKHLKEHMESSDTVASPRLSANQQPQQSAFASPPMAKRKEKMVIAYWTDWTSAAMPPESIPFDKVTHVNYAFSIVSPDYRPVFQTDYLLNRVVRAAHLKDVKVLISIGGWTGSQYFSPLSASPRGRQTFVNGAIDFVKNYNLDGIDIDWEYPGRMGSACNIYDANNDAKNFLLLLQELRAAMNQLPNGDRLEISLATRLLPFDGPEGIMKDVSEFAKVVNHINIMAYDVNGSWGSVTGANAPLGGESQLTYANGAQAWIDAGFPAAQINMGVPFYGRSLTTKSDMTTSQSMQVPFIKPVPLGDNNDALWTDPCEKEAAYSGVWKYKNLREQGVVDEHGNARAPWIRKFDKESQTPWLFNPSTKQFISYDDRESLRLKVDYAKKKHLGGMMLWALNQDTTNFELLDVLQEIRR</sequence>
<feature type="compositionally biased region" description="Basic and acidic residues" evidence="9">
    <location>
        <begin position="116"/>
        <end position="132"/>
    </location>
</feature>
<name>A0A9P5VEJ7_9FUNG</name>
<dbReference type="Gene3D" id="3.20.20.80">
    <property type="entry name" value="Glycosidases"/>
    <property type="match status" value="1"/>
</dbReference>
<dbReference type="GO" id="GO:0006032">
    <property type="term" value="P:chitin catabolic process"/>
    <property type="evidence" value="ECO:0007669"/>
    <property type="project" value="UniProtKB-KW"/>
</dbReference>
<evidence type="ECO:0000256" key="5">
    <source>
        <dbReference type="ARBA" id="ARBA00023295"/>
    </source>
</evidence>
<evidence type="ECO:0000256" key="8">
    <source>
        <dbReference type="RuleBase" id="RU004453"/>
    </source>
</evidence>
<accession>A0A9P5VEJ7</accession>
<dbReference type="GO" id="GO:0000272">
    <property type="term" value="P:polysaccharide catabolic process"/>
    <property type="evidence" value="ECO:0007669"/>
    <property type="project" value="UniProtKB-KW"/>
</dbReference>
<proteinExistence type="inferred from homology"/>
<evidence type="ECO:0000256" key="4">
    <source>
        <dbReference type="ARBA" id="ARBA00023277"/>
    </source>
</evidence>
<feature type="compositionally biased region" description="Basic and acidic residues" evidence="9">
    <location>
        <begin position="140"/>
        <end position="151"/>
    </location>
</feature>
<dbReference type="Pfam" id="PF00704">
    <property type="entry name" value="Glyco_hydro_18"/>
    <property type="match status" value="1"/>
</dbReference>
<evidence type="ECO:0000256" key="7">
    <source>
        <dbReference type="RuleBase" id="RU000489"/>
    </source>
</evidence>
<evidence type="ECO:0000256" key="2">
    <source>
        <dbReference type="ARBA" id="ARBA00022801"/>
    </source>
</evidence>
<dbReference type="SMART" id="SM00636">
    <property type="entry name" value="Glyco_18"/>
    <property type="match status" value="1"/>
</dbReference>
<keyword evidence="5 7" id="KW-0326">Glycosidase</keyword>
<dbReference type="InterPro" id="IPR017853">
    <property type="entry name" value="GH"/>
</dbReference>
<comment type="catalytic activity">
    <reaction evidence="1">
        <text>Random endo-hydrolysis of N-acetyl-beta-D-glucosaminide (1-&gt;4)-beta-linkages in chitin and chitodextrins.</text>
        <dbReference type="EC" id="3.2.1.14"/>
    </reaction>
</comment>
<keyword evidence="13" id="KW-1185">Reference proteome</keyword>
<dbReference type="EMBL" id="JAAAUQ010000075">
    <property type="protein sequence ID" value="KAF9155273.1"/>
    <property type="molecule type" value="Genomic_DNA"/>
</dbReference>
<evidence type="ECO:0000256" key="1">
    <source>
        <dbReference type="ARBA" id="ARBA00000822"/>
    </source>
</evidence>
<dbReference type="OrthoDB" id="76388at2759"/>
<evidence type="ECO:0000256" key="6">
    <source>
        <dbReference type="ARBA" id="ARBA00023326"/>
    </source>
</evidence>
<feature type="compositionally biased region" description="Low complexity" evidence="9">
    <location>
        <begin position="161"/>
        <end position="175"/>
    </location>
</feature>
<dbReference type="SUPFAM" id="SSF54556">
    <property type="entry name" value="Chitinase insertion domain"/>
    <property type="match status" value="1"/>
</dbReference>
<comment type="caution">
    <text evidence="12">The sequence shown here is derived from an EMBL/GenBank/DDBJ whole genome shotgun (WGS) entry which is preliminary data.</text>
</comment>
<keyword evidence="4" id="KW-0119">Carbohydrate metabolism</keyword>
<organism evidence="12 13">
    <name type="scientific">Linnemannia schmuckeri</name>
    <dbReference type="NCBI Taxonomy" id="64567"/>
    <lineage>
        <taxon>Eukaryota</taxon>
        <taxon>Fungi</taxon>
        <taxon>Fungi incertae sedis</taxon>
        <taxon>Mucoromycota</taxon>
        <taxon>Mortierellomycotina</taxon>
        <taxon>Mortierellomycetes</taxon>
        <taxon>Mortierellales</taxon>
        <taxon>Mortierellaceae</taxon>
        <taxon>Linnemannia</taxon>
    </lineage>
</organism>
<dbReference type="GO" id="GO:0008061">
    <property type="term" value="F:chitin binding"/>
    <property type="evidence" value="ECO:0007669"/>
    <property type="project" value="InterPro"/>
</dbReference>
<evidence type="ECO:0000256" key="10">
    <source>
        <dbReference type="SAM" id="SignalP"/>
    </source>
</evidence>
<gene>
    <name evidence="12" type="ORF">BG015_010477</name>
</gene>
<keyword evidence="10" id="KW-0732">Signal</keyword>
<feature type="compositionally biased region" description="Basic and acidic residues" evidence="9">
    <location>
        <begin position="77"/>
        <end position="104"/>
    </location>
</feature>
<dbReference type="InterPro" id="IPR001579">
    <property type="entry name" value="Glyco_hydro_18_chit_AS"/>
</dbReference>
<dbReference type="GO" id="GO:0005576">
    <property type="term" value="C:extracellular region"/>
    <property type="evidence" value="ECO:0007669"/>
    <property type="project" value="TreeGrafter"/>
</dbReference>
<feature type="domain" description="GH18" evidence="11">
    <location>
        <begin position="182"/>
        <end position="553"/>
    </location>
</feature>
<dbReference type="InterPro" id="IPR050314">
    <property type="entry name" value="Glycosyl_Hydrlase_18"/>
</dbReference>
<dbReference type="Gene3D" id="3.10.50.10">
    <property type="match status" value="1"/>
</dbReference>
<dbReference type="InterPro" id="IPR011583">
    <property type="entry name" value="Chitinase_II/V-like_cat"/>
</dbReference>
<keyword evidence="6" id="KW-0624">Polysaccharide degradation</keyword>
<dbReference type="AlphaFoldDB" id="A0A9P5VEJ7"/>
<dbReference type="GO" id="GO:0008843">
    <property type="term" value="F:endochitinase activity"/>
    <property type="evidence" value="ECO:0007669"/>
    <property type="project" value="UniProtKB-EC"/>
</dbReference>
<comment type="similarity">
    <text evidence="8">Belongs to the glycosyl hydrolase 18 family.</text>
</comment>
<dbReference type="InterPro" id="IPR029070">
    <property type="entry name" value="Chitinase_insertion_sf"/>
</dbReference>
<dbReference type="SUPFAM" id="SSF51445">
    <property type="entry name" value="(Trans)glycosidases"/>
    <property type="match status" value="1"/>
</dbReference>
<evidence type="ECO:0000259" key="11">
    <source>
        <dbReference type="PROSITE" id="PS51910"/>
    </source>
</evidence>
<feature type="compositionally biased region" description="Basic residues" evidence="9">
    <location>
        <begin position="47"/>
        <end position="59"/>
    </location>
</feature>
<feature type="chain" id="PRO_5040330251" description="GH18 domain-containing protein" evidence="10">
    <location>
        <begin position="25"/>
        <end position="553"/>
    </location>
</feature>